<keyword evidence="2" id="KW-1185">Reference proteome</keyword>
<evidence type="ECO:0000313" key="1">
    <source>
        <dbReference type="EMBL" id="KAL3401711.1"/>
    </source>
</evidence>
<comment type="caution">
    <text evidence="1">The sequence shown here is derived from an EMBL/GenBank/DDBJ whole genome shotgun (WGS) entry which is preliminary data.</text>
</comment>
<dbReference type="EMBL" id="JBJJXI010000043">
    <property type="protein sequence ID" value="KAL3401711.1"/>
    <property type="molecule type" value="Genomic_DNA"/>
</dbReference>
<gene>
    <name evidence="1" type="ORF">TKK_005076</name>
</gene>
<dbReference type="AlphaFoldDB" id="A0ABD2XAP1"/>
<protein>
    <submittedName>
        <fullName evidence="1">Uncharacterized protein</fullName>
    </submittedName>
</protein>
<proteinExistence type="predicted"/>
<sequence>MEILKLSTGCSKIRVSGRALFFARCQASHALRHQLSPSAPTEKRLGNVKNHQQLLHEQTRHSPLEASCNRLETWTDNVRASNFLNVRVASYKQFLSFILANRSLNKM</sequence>
<organism evidence="1 2">
    <name type="scientific">Trichogramma kaykai</name>
    <dbReference type="NCBI Taxonomy" id="54128"/>
    <lineage>
        <taxon>Eukaryota</taxon>
        <taxon>Metazoa</taxon>
        <taxon>Ecdysozoa</taxon>
        <taxon>Arthropoda</taxon>
        <taxon>Hexapoda</taxon>
        <taxon>Insecta</taxon>
        <taxon>Pterygota</taxon>
        <taxon>Neoptera</taxon>
        <taxon>Endopterygota</taxon>
        <taxon>Hymenoptera</taxon>
        <taxon>Apocrita</taxon>
        <taxon>Proctotrupomorpha</taxon>
        <taxon>Chalcidoidea</taxon>
        <taxon>Trichogrammatidae</taxon>
        <taxon>Trichogramma</taxon>
    </lineage>
</organism>
<evidence type="ECO:0000313" key="2">
    <source>
        <dbReference type="Proteomes" id="UP001627154"/>
    </source>
</evidence>
<name>A0ABD2XAP1_9HYME</name>
<reference evidence="1 2" key="1">
    <citation type="journal article" date="2024" name="bioRxiv">
        <title>A reference genome for Trichogramma kaykai: A tiny desert-dwelling parasitoid wasp with competing sex-ratio distorters.</title>
        <authorList>
            <person name="Culotta J."/>
            <person name="Lindsey A.R."/>
        </authorList>
    </citation>
    <scope>NUCLEOTIDE SEQUENCE [LARGE SCALE GENOMIC DNA]</scope>
    <source>
        <strain evidence="1 2">KSX58</strain>
    </source>
</reference>
<dbReference type="Proteomes" id="UP001627154">
    <property type="component" value="Unassembled WGS sequence"/>
</dbReference>
<accession>A0ABD2XAP1</accession>